<dbReference type="OrthoDB" id="2926393at2"/>
<dbReference type="EMBL" id="CP041666">
    <property type="protein sequence ID" value="QDP41971.1"/>
    <property type="molecule type" value="Genomic_DNA"/>
</dbReference>
<protein>
    <submittedName>
        <fullName evidence="1">Uncharacterized protein</fullName>
    </submittedName>
</protein>
<sequence>MSRTIENDINDYIYRIQMIRDSILALKGGDLLVNHKKNLLFSLLDTISKGVYGDQIQGNGKRFGNFILEFCNWNNAERVSLQQLALFLRKVDKGEHNYLKKYTFNELSKYPQSKPVPFSVDPYGEEILPYLSSDKKIYKKITLDYFKHVNLLWRYRNSLVHEARSIGSDRLFDFENEPHYIHYYHLSKDEKGNNIKDEYWEKYYPLNFFITLVDNAIINMEVYFIENEVNPFENYVSDPLWITEVF</sequence>
<dbReference type="KEGG" id="aqt:FN924_18435"/>
<dbReference type="RefSeq" id="WP_143897001.1">
    <property type="nucleotide sequence ID" value="NZ_CP041666.1"/>
</dbReference>
<evidence type="ECO:0000313" key="1">
    <source>
        <dbReference type="EMBL" id="QDP41971.1"/>
    </source>
</evidence>
<proteinExistence type="predicted"/>
<gene>
    <name evidence="1" type="ORF">FN924_18435</name>
</gene>
<organism evidence="1 2">
    <name type="scientific">Radiobacillus deserti</name>
    <dbReference type="NCBI Taxonomy" id="2594883"/>
    <lineage>
        <taxon>Bacteria</taxon>
        <taxon>Bacillati</taxon>
        <taxon>Bacillota</taxon>
        <taxon>Bacilli</taxon>
        <taxon>Bacillales</taxon>
        <taxon>Bacillaceae</taxon>
        <taxon>Radiobacillus</taxon>
    </lineage>
</organism>
<accession>A0A516KKQ5</accession>
<name>A0A516KKQ5_9BACI</name>
<dbReference type="Proteomes" id="UP000315215">
    <property type="component" value="Chromosome"/>
</dbReference>
<reference evidence="1 2" key="1">
    <citation type="submission" date="2019-07" db="EMBL/GenBank/DDBJ databases">
        <authorList>
            <person name="Li J."/>
        </authorList>
    </citation>
    <scope>NUCLEOTIDE SEQUENCE [LARGE SCALE GENOMIC DNA]</scope>
    <source>
        <strain evidence="1 2">TKL69</strain>
    </source>
</reference>
<keyword evidence="2" id="KW-1185">Reference proteome</keyword>
<dbReference type="AlphaFoldDB" id="A0A516KKQ5"/>
<evidence type="ECO:0000313" key="2">
    <source>
        <dbReference type="Proteomes" id="UP000315215"/>
    </source>
</evidence>